<evidence type="ECO:0000256" key="1">
    <source>
        <dbReference type="SAM" id="MobiDB-lite"/>
    </source>
</evidence>
<dbReference type="EMBL" id="CADCVO010000038">
    <property type="protein sequence ID" value="CAA9468451.1"/>
    <property type="molecule type" value="Genomic_DNA"/>
</dbReference>
<name>A0A6J4RKA3_9ACTN</name>
<protein>
    <submittedName>
        <fullName evidence="2">Uncharacterized protein</fullName>
    </submittedName>
</protein>
<reference evidence="2" key="1">
    <citation type="submission" date="2020-02" db="EMBL/GenBank/DDBJ databases">
        <authorList>
            <person name="Meier V. D."/>
        </authorList>
    </citation>
    <scope>NUCLEOTIDE SEQUENCE</scope>
    <source>
        <strain evidence="2">AVDCRST_MAG13</strain>
    </source>
</reference>
<feature type="non-terminal residue" evidence="2">
    <location>
        <position position="95"/>
    </location>
</feature>
<organism evidence="2">
    <name type="scientific">uncultured Solirubrobacteraceae bacterium</name>
    <dbReference type="NCBI Taxonomy" id="1162706"/>
    <lineage>
        <taxon>Bacteria</taxon>
        <taxon>Bacillati</taxon>
        <taxon>Actinomycetota</taxon>
        <taxon>Thermoleophilia</taxon>
        <taxon>Solirubrobacterales</taxon>
        <taxon>Solirubrobacteraceae</taxon>
        <taxon>environmental samples</taxon>
    </lineage>
</organism>
<dbReference type="AlphaFoldDB" id="A0A6J4RKA3"/>
<accession>A0A6J4RKA3</accession>
<feature type="region of interest" description="Disordered" evidence="1">
    <location>
        <begin position="1"/>
        <end position="27"/>
    </location>
</feature>
<feature type="compositionally biased region" description="Low complexity" evidence="1">
    <location>
        <begin position="8"/>
        <end position="20"/>
    </location>
</feature>
<gene>
    <name evidence="2" type="ORF">AVDCRST_MAG13-259</name>
</gene>
<feature type="non-terminal residue" evidence="2">
    <location>
        <position position="1"/>
    </location>
</feature>
<evidence type="ECO:0000313" key="2">
    <source>
        <dbReference type="EMBL" id="CAA9468451.1"/>
    </source>
</evidence>
<sequence>WGPREGLATRAAGAASSSRVSTRRRTTACRRSAWRRTSCSNAGRWPACASRTSCSSSTATRASCPPRAGVSVDVMEALRAPWLIGPGDAPRGSAR</sequence>
<proteinExistence type="predicted"/>